<keyword evidence="2" id="KW-0472">Membrane</keyword>
<keyword evidence="6" id="KW-1185">Reference proteome</keyword>
<accession>A0AAX0WYY4</accession>
<gene>
    <name evidence="5" type="ORF">A6J39_015805</name>
</gene>
<reference evidence="5" key="1">
    <citation type="submission" date="2017-12" db="EMBL/GenBank/DDBJ databases">
        <title>FDA dAtabase for Regulatory Grade micrObial Sequences (FDA-ARGOS): Supporting development and validation of Infectious Disease Dx tests.</title>
        <authorList>
            <person name="Kerrigan L."/>
            <person name="Tallon L.J."/>
            <person name="Sadzewicz L."/>
            <person name="Sengamalay N."/>
            <person name="Ott S."/>
            <person name="Godinez A."/>
            <person name="Nagaraj S."/>
            <person name="Vavikolanu K."/>
            <person name="Vyas G."/>
            <person name="Nadendla S."/>
            <person name="Aluvathingal J."/>
            <person name="Sichtig H."/>
        </authorList>
    </citation>
    <scope>NUCLEOTIDE SEQUENCE [LARGE SCALE GENOMIC DNA]</scope>
    <source>
        <strain evidence="5">FDAARGOS_200</strain>
    </source>
</reference>
<dbReference type="RefSeq" id="WP_019235734.1">
    <property type="nucleotide sequence ID" value="NZ_CAXYJI010000060.1"/>
</dbReference>
<comment type="caution">
    <text evidence="5">The sequence shown here is derived from an EMBL/GenBank/DDBJ whole genome shotgun (WGS) entry which is preliminary data.</text>
</comment>
<feature type="transmembrane region" description="Helical" evidence="2">
    <location>
        <begin position="1156"/>
        <end position="1178"/>
    </location>
</feature>
<evidence type="ECO:0000313" key="6">
    <source>
        <dbReference type="Proteomes" id="UP000192511"/>
    </source>
</evidence>
<feature type="coiled-coil region" evidence="1">
    <location>
        <begin position="778"/>
        <end position="805"/>
    </location>
</feature>
<evidence type="ECO:0000259" key="3">
    <source>
        <dbReference type="Pfam" id="PF18172"/>
    </source>
</evidence>
<dbReference type="InterPro" id="IPR041585">
    <property type="entry name" value="LepB_GAP_N"/>
</dbReference>
<evidence type="ECO:0000259" key="4">
    <source>
        <dbReference type="Pfam" id="PF18227"/>
    </source>
</evidence>
<evidence type="ECO:0008006" key="7">
    <source>
        <dbReference type="Google" id="ProtNLM"/>
    </source>
</evidence>
<feature type="domain" description="LepB GAP" evidence="3">
    <location>
        <begin position="531"/>
        <end position="712"/>
    </location>
</feature>
<dbReference type="Pfam" id="PF18227">
    <property type="entry name" value="LepB_GAP_C"/>
    <property type="match status" value="1"/>
</dbReference>
<keyword evidence="2" id="KW-1133">Transmembrane helix</keyword>
<dbReference type="Proteomes" id="UP000192511">
    <property type="component" value="Unassembled WGS sequence"/>
</dbReference>
<protein>
    <recommendedName>
        <fullName evidence="7">Effector protein B, substrate of the Dot/Icm secretion system</fullName>
    </recommendedName>
</protein>
<evidence type="ECO:0000313" key="5">
    <source>
        <dbReference type="EMBL" id="PNL62551.1"/>
    </source>
</evidence>
<keyword evidence="1" id="KW-0175">Coiled coil</keyword>
<feature type="domain" description="LepB GAP" evidence="4">
    <location>
        <begin position="726"/>
        <end position="806"/>
    </location>
</feature>
<organism evidence="5 6">
    <name type="scientific">Legionella anisa</name>
    <dbReference type="NCBI Taxonomy" id="28082"/>
    <lineage>
        <taxon>Bacteria</taxon>
        <taxon>Pseudomonadati</taxon>
        <taxon>Pseudomonadota</taxon>
        <taxon>Gammaproteobacteria</taxon>
        <taxon>Legionellales</taxon>
        <taxon>Legionellaceae</taxon>
        <taxon>Legionella</taxon>
    </lineage>
</organism>
<proteinExistence type="predicted"/>
<evidence type="ECO:0000256" key="2">
    <source>
        <dbReference type="SAM" id="Phobius"/>
    </source>
</evidence>
<sequence length="1223" mass="139459">MRDKKFEILSCSIDQDQANVARQWANTFIYNSKGDHAVNMTQLLLACLACGDFGIHPYLSKSSELQAPSDQLSIVDYISHASRVILDYQGLSEANKKELLTLFPVPGGDNKIFSRSATHNVCRGGEGEVVEGKGFLLGVIGQLPEMIKLALDFGINIAMGGEGQENFYGKKISANGYSGHFYFHRNDKDNLLMLGLEQSAPAASPLAFIWGTEKYSEDVQQNHDQFGQGHSLTGASDTYTAAGSLYFSDPIYQAKLLSEKGVFPPDKYGAMQVKLTDANWPEIKKFLEHLRSLSDEKHKEQLLDILLTKPSTAKPTKGDYKSYIALDFQSYLKRVYQVFISEEELDAESQLNFFTLQSNLLATIKKLQQGQIENYELFKQQIEAIIGIKNIPPEYRKAIIRIQHLFELQLEIDPGLNQTHQDLLLRNQYDDLQEESKVILEKLLQIQKHFQEHPPKEVSKELQDFLLQLDMQIVELENPFASKEPIDLESSWFMCESPVLINTDSIEKLRQTIERAKTLTKQSPLKGVEGVSFPQVLSSWQEKLLPLSQINLIDYTELNLNDLAKQFNEYLDLIAQQAEALNLWEHDSSQTTNLLVNYSDKKPKLYDGYAFVAQYRESTILRNLLSLDPSNLSTLRFMPYEAPAALCTKELPESYWSKVTALLTAGSDVIASLRTLKNLQTSKASWEDMSRTATSLKEAIARFEKAREEVAKHPRIISEEAPRVVFESPFFYPISDEALKTMNGVQLATICLEELNAKTPSILVKRITSNQELWQSMNVALETEIDDFKRRKENVEQKITVLRQIRSFWELLNQFKESAILQTKETHLLELKRLSQECPSIFGAEEAIKEAQAEFTNLQQFLSLLQDFAEAENKYLELQTLEKQYLKLPENEKAQYLSRLNESRESVFQLYLEKINASKTIDEWKENFCIFDQLFKKLPVDVQGKLHAYHETKLKEYSVYGLLPLLGKTTVQEKKDIFDGEVFSSIIKNFENLNDALTSGCTKRVHKHLTRTKVIYEELLGAGVIKPESPSQSVDTLLNQLEPILDAIKDSLHGQLVKTALQDEMFKDAILKKARTHKKFTSELIQDLFALKEFRDQKIALSEQKKYGSEYDQSINDFYEKTLDIRLSDHPLKKQGEEIINAANVEFKHRHDGVRLLADIVMMVSVLGLLVGVGRLAAHKSFFFSSYLSDIKTDREVELKDNWLVKDLPEDESDARLIAAPAA</sequence>
<name>A0AAX0WYY4_9GAMM</name>
<dbReference type="Gene3D" id="1.20.120.1700">
    <property type="match status" value="1"/>
</dbReference>
<dbReference type="Gene3D" id="1.25.40.830">
    <property type="match status" value="1"/>
</dbReference>
<evidence type="ECO:0000256" key="1">
    <source>
        <dbReference type="SAM" id="Coils"/>
    </source>
</evidence>
<keyword evidence="2" id="KW-0812">Transmembrane</keyword>
<dbReference type="GeneID" id="98065053"/>
<dbReference type="EMBL" id="NBTX02000004">
    <property type="protein sequence ID" value="PNL62551.1"/>
    <property type="molecule type" value="Genomic_DNA"/>
</dbReference>
<dbReference type="Pfam" id="PF18172">
    <property type="entry name" value="LepB_GAP_N"/>
    <property type="match status" value="1"/>
</dbReference>
<dbReference type="InterPro" id="IPR040484">
    <property type="entry name" value="LepB_GAP_C"/>
</dbReference>
<dbReference type="AlphaFoldDB" id="A0AAX0WYY4"/>